<dbReference type="RefSeq" id="WP_338840032.1">
    <property type="nucleotide sequence ID" value="NZ_CP147988.1"/>
</dbReference>
<evidence type="ECO:0000313" key="3">
    <source>
        <dbReference type="EMBL" id="WXK49456.1"/>
    </source>
</evidence>
<dbReference type="InterPro" id="IPR057078">
    <property type="entry name" value="HYR-4C"/>
</dbReference>
<organism evidence="3 4">
    <name type="scientific">Flavobacterium ginsenosidimutans</name>
    <dbReference type="NCBI Taxonomy" id="687844"/>
    <lineage>
        <taxon>Bacteria</taxon>
        <taxon>Pseudomonadati</taxon>
        <taxon>Bacteroidota</taxon>
        <taxon>Flavobacteriia</taxon>
        <taxon>Flavobacteriales</taxon>
        <taxon>Flavobacteriaceae</taxon>
        <taxon>Flavobacterium</taxon>
    </lineage>
</organism>
<evidence type="ECO:0000259" key="2">
    <source>
        <dbReference type="Pfam" id="PF23237"/>
    </source>
</evidence>
<dbReference type="InterPro" id="IPR026341">
    <property type="entry name" value="T9SS_type_B"/>
</dbReference>
<dbReference type="SUPFAM" id="SSF49478">
    <property type="entry name" value="Cna protein B-type domain"/>
    <property type="match status" value="1"/>
</dbReference>
<keyword evidence="1" id="KW-0732">Signal</keyword>
<dbReference type="Pfam" id="PF23237">
    <property type="entry name" value="HYR_4C"/>
    <property type="match status" value="1"/>
</dbReference>
<reference evidence="3 4" key="1">
    <citation type="submission" date="2024-02" db="EMBL/GenBank/DDBJ databases">
        <title>complete genome of Flavobacterium ginsenosidimutans Str. YTB16.</title>
        <authorList>
            <person name="Wang Q."/>
        </authorList>
    </citation>
    <scope>NUCLEOTIDE SEQUENCE [LARGE SCALE GENOMIC DNA]</scope>
    <source>
        <strain evidence="3 4">YTB16</strain>
    </source>
</reference>
<feature type="domain" description="HYR-like" evidence="2">
    <location>
        <begin position="2923"/>
        <end position="2988"/>
    </location>
</feature>
<dbReference type="Pfam" id="PF13585">
    <property type="entry name" value="CHU_C"/>
    <property type="match status" value="1"/>
</dbReference>
<keyword evidence="4" id="KW-1185">Reference proteome</keyword>
<dbReference type="Gene3D" id="2.60.40.10">
    <property type="entry name" value="Immunoglobulins"/>
    <property type="match status" value="1"/>
</dbReference>
<proteinExistence type="predicted"/>
<evidence type="ECO:0000313" key="4">
    <source>
        <dbReference type="Proteomes" id="UP001447857"/>
    </source>
</evidence>
<dbReference type="Proteomes" id="UP001447857">
    <property type="component" value="Chromosome"/>
</dbReference>
<gene>
    <name evidence="3" type="ORF">V6624_20760</name>
</gene>
<sequence>MKKFYSQHFAVFYFFLMLVIGITEGKAQVIKPFKERTSSYSPTKTIYKIKGNFTMMGNTNLTLQNYAVDRTNGTNAMVYVDKDSDNQTHNSSSATLDLLNDSGTKLTNCYNIVYAGLYWTGRVSDANNSPNSFSVTKNGVTKTLDKRKILFKGPLDSSYDEFTATDIYFPTNADNNMFTAYAEVTDYVRTNGVGEYFAANIAATEGSDGGSIGKYAGWGLVVVYENSNMKNRDITVFDGHAFVQNSVTANYSIPVSGFNSVASGPVGIKLGVMAGEGDVNYDGDYFQIQKLNTNNYLSLSRTGNTANNFFNSSISTGGNSRNPNLVNNSGVDISMFDLPNSAKDIIGNNQTSTTFKYGSTIDTYTIFSIVMAVDAYVPEIEGVLTATTINGSAAGAGPYTVLPGQELGYKIQIKNRGSEAIQNSKIVIPIPYNATFVSGSLAKTVNFTPAPTPNALTYEPTIGANGSIVWDIGTLPLPSDPNTVLAELTFKLKSTENCALLKNSNCSNVIQVNGSLSGKGVNSGVTVTDKALILGYTSSGSCTGTAISAPLQTTINSTNYTNANCQATSPTIAFTFCNGASSIPITDVTGSFPPGSTFYNAYPVVAGTTTQYTINNPFPATVGTSTYYAIPPGATGGCYFQFTITIESITTMPTVTTPLNYCVGDTAVPLTAVPSKPEYILYYYLNANSTGQQTLTPSTDTAGQFTYYVAEGKTNACIGPKKAIVVNVNAKPTVTITNPLPICAPATSLDLTATSITAGSSSGLTYTYWTDSAATIPYANYATAIPGTYYIKGTNASNCYDIKPVVVTKSTVTVTEVIASHVDVTCFNQSTGSITVNNASGGVAPYSYSWKKNGSAYAGTSQTLSNLGFGSYEVTATDTNGCQGKLTITITQPSAALALGASSKTDASCYGASTGTVTAGTVANSVGTVAYSWKNSANAEVGTTASVSNLPAGTYTLTVTDSCSSQTNSVTVGQPSAALALGASSKTDASCYGASTGTVTAGTVTNSVGTVAYSWKNSANAEVGTTASVSNLPAGTYTLTVTDSCSSQTNSVTIGQPSAALALGASSKTDASCYGASTGTVTAGTVANSVGTVAYSWKNSANAEVGTTASVSNLPAGTYTLTVTDSCSSQTNSVTVGQPSAALALGASSKTDASCYGASTGTVTAGTVTNSVGTVAYSWKNSANAEVGTTASVSNLPAGTYTLTVTDSCSSQTNSVTIGQPSAALALGASSKTDASCYGASTGTVTAGTVANSVGTVAYSWKNSANAEVGTTASVSNLPAGTYTLTVTDSCSSQTNSVTVGQPSAALALGASSKTDASCYGASTGTVTAGTVTNSVGTVAYSWKNSANAEVGTAASVSNLPAGTYTLTVTDSCSSQTNSVTVGQPSAALALGASSKTDASCYGASTGTVTAGTVTNSVGTVAYSWKNSANAEVGTAASVSNLPAGTYTLTVTDSCSSQTNSVTVGQPSAALALGASSKTDASCYGASTGTVTAGTVTNSVGTVAYSWKNSANAEVGTAASVSNLPAGTYTLTVTDSCSSQTNSVTVGQPSAALALGASSKIDASCYGASTGTVTAGTVTNSVGTVAYSWKNSANAEVGTAASVSNLPAGTYTLTVTDSCSSQTNSVTVGQPSAALALGASSKTDASCYGASTGTVTAGTVANSVGTVAYSWKNSANAEVGTTASVSNLPAGTYTLTVTDSCSSQTNSVTVGQPSAALALGASSKIDASCYGASTGTVTAGTVTNSVGTVAYSWKNSANAEVGTAASVSNLPSGTYTLTVTDSCSSQTNSVTVGQPSAALALGASSKTDASCYGASTGTVTAGTVANSVGTVAYSWKNSANAEVGTAASVSNLPAGTYTLTVTDSCSSQTNSVTVGQPEVLTCSVIQTKAVTSNGLSNGEAIVTAIGGNGNYTYQWDNNETTQTAIGLSAGLHSVTVTDSKGCTTSCTVTITEPNVLSCSISQDSAVKCFGENNGKATVNAIGGNGDYTYLWDNGETTAQAINLTAGSHSVTVTDKLNYTTTCSITITQPQNALSAVKTQTDVTCGGGSNGSATVTVSGGTSGYTYNWNSTPAQTTATANNLTAGNYTVVITDANGCTISESFTILDGDSIIPVIDALPQTTTINCPEEPVFVQATATDNNGTISSLTYVDNTVQGNCAGSYTVTRTWTAKDACENISLPVSQTIIVQDITAPSWTTAAGSLNVTLECSDTAGLANAQALFPSASDLCDADVSNIVKVSGQFTASEGCANAGTYTNTWTVKDDCGNTSDTFTQIITIQDTAAPSWTTAADSLNATLECSDAAGIANAQALFPSASDLCDADVTNIVKVSGQFTASEGCSNAGTYTNTWTVKDDCGNTSDTFTQVITIQDTAAPSWTTAAGSLNATLECSDASGLANAQAMFPSASDLCDADVSNIVKVSGQFTASEGCSNAGTYTNTWTVKDDCGNTSDTFTQVITIQDNAAPSWTTAAGSLNVTLECSDAAGLANAQAMSPSASDLCDADVSNIVKVSGQFTASEGCGNSGTYTNTWTVKDDCGNTSDTFTQVITIQDTAAPSWTTAAGSLNATLECSDASGLANAQAMFPSASDLCDADVSNIIKVSGQFTASEECANAGTYTNTWTVKDDCGNTSDTFTQVITIQDTAAPSWTTAAGSLNVTLECSDASGLANAQALFPSASDLCDADVSNIVKVSGQFTASEGCANAGTYTNTWTVKDDCGNTSDTFTQIITIQDTAAPSWTTSAGSLNVTLECSDTSGLANAQALFPSASDLCDADVSNIVKVSGQFTASEGCSNAGTYTNTWTVKDDCGNTSDTFTQVITIQDTAAPSWTTAAGSLNATLECSDASGLANAQAMFPSASDLCDADVSNIVKVSGQFTASEGCSNAGTYTNTWTVKDDCGNTSDTFTQIITIQDTAAPMFTGDLPLDIEVSCDAVPQPAEMQASDNCNGDLPIVFSEVKSNVQEGCDSNYTLTRTWRTSDCGGNTATHTQVITVRDKTAPTGTAPADVTNLASIDLIPTGTPADITDAADNCSPTVNITVTDTNNGASGCDGTPYILTRTYTLTDCAGNKTELVQTFTVENKVSVSGIATNVSCFGGTDGAIIVTNSPGSTVVITNERNEIVGNANLPAGTYTLTATAQLNGENQICSATATVVITQPTYTIKISGQIINVDTNTPIANVPVTLIPQGTTTGPIQMRITGADGMYNFVGMPAGSYLVQVQDANLNSAYQLYPVDSSLFFTTLEDCVFQTHNFEYGASNLPVLGDYVWYDTNSNGIQDEWYDANNDGVVTKNIPDSNGAIDYSQWEWIDLNGDGNYTGPQNNGELNAGGFGNALNANVIIDGPNGYHEEVIVGIEGFWRDRPNTANPYGQYTIKLVRDANFDTVAANLGFTGLVKVLPSVSAKNIAGKTSKTQLHTVCKTTTESGYIVNVTPEDLVHLNADFGVSCKEYRDIVANDDNGGPIVGVNHTTTNVLNVLTNDTLEGNPVTASDVIITTVTPNEFLQLNPDGSIDLLPNAPVGTLTMVYQICEADQTDNCDTATVTITIEAPVMIVTATAICVNDVPYIDYVVTPTNFTPVDGVTIAWADNNNNVITTMTDLPLSGRVLWPGAVVDENGKGIDWPGWIFENNKWVEGADGFEKLRPTANLTISLNPSQTITVNYPPADPYCTARPTFAIVANDDSAGPINGVPGANNIINVLTNDTLNGSAVNINDITLTIVTPDPTGTLVINPDGSINIPPNTPAGTYTLTYQICENADFGNCDTAIVTVIVTAPAPPATIVANDDNFSNIGCNSFGLVGNVLSNDLVGTNPATLELVNFTLLVEGNNSKTDPNIVIDGSGNVNVSSLTPAGTYTYSYRICDKLNAENCDTATITIIVVPNGVTEITSTACTDDSTLINLTSLLPEGSPTTGTWIDKSNTNALQGNVLNPFGLALGNYAFEYLIADENCPRTIALNMEVNDDCRVLPCGDVLVHNSFSPNGDQINDVFKIDNIDDLTCYPSNTVEIYNRWGILVFETTNYNNTTNAFDGISRGRTTVKQSDGLPTGTYFYIINYKSLDGNNNVQDNKLDGYLYLSK</sequence>
<dbReference type="Pfam" id="PF13573">
    <property type="entry name" value="SprB"/>
    <property type="match status" value="4"/>
</dbReference>
<dbReference type="InterPro" id="IPR014755">
    <property type="entry name" value="Cu-Rt/internalin_Ig-like"/>
</dbReference>
<dbReference type="Gene3D" id="2.60.40.740">
    <property type="match status" value="3"/>
</dbReference>
<dbReference type="Gene3D" id="2.60.40.1220">
    <property type="match status" value="8"/>
</dbReference>
<name>A0ABZ2Q4W8_9FLAO</name>
<dbReference type="InterPro" id="IPR025667">
    <property type="entry name" value="SprB_repeat"/>
</dbReference>
<dbReference type="EMBL" id="CP147988">
    <property type="protein sequence ID" value="WXK49456.1"/>
    <property type="molecule type" value="Genomic_DNA"/>
</dbReference>
<evidence type="ECO:0000256" key="1">
    <source>
        <dbReference type="ARBA" id="ARBA00022729"/>
    </source>
</evidence>
<dbReference type="InterPro" id="IPR013783">
    <property type="entry name" value="Ig-like_fold"/>
</dbReference>
<protein>
    <submittedName>
        <fullName evidence="3">Gliding motility-associated C-terminal domain-containing protein</fullName>
    </submittedName>
</protein>
<dbReference type="NCBIfam" id="TIGR04131">
    <property type="entry name" value="Bac_Flav_CTERM"/>
    <property type="match status" value="1"/>
</dbReference>
<accession>A0ABZ2Q4W8</accession>